<keyword evidence="6" id="KW-0460">Magnesium</keyword>
<comment type="catalytic activity">
    <reaction evidence="9">
        <text>(2R)-3-phosphoglycerate + UDP-alpha-D-glucose = (2R)-2-O-(alpha-D-glucopyranosyl)-3-phospho-glycerate + UDP + H(+)</text>
        <dbReference type="Rhea" id="RHEA:31319"/>
        <dbReference type="ChEBI" id="CHEBI:15378"/>
        <dbReference type="ChEBI" id="CHEBI:58223"/>
        <dbReference type="ChEBI" id="CHEBI:58272"/>
        <dbReference type="ChEBI" id="CHEBI:58885"/>
        <dbReference type="ChEBI" id="CHEBI:62600"/>
        <dbReference type="EC" id="2.4.1.266"/>
    </reaction>
    <physiologicalReaction direction="left-to-right" evidence="9">
        <dbReference type="Rhea" id="RHEA:31320"/>
    </physiologicalReaction>
</comment>
<name>A0ABN3UR00_9ACTN</name>
<accession>A0ABN3UR00</accession>
<feature type="domain" description="Glycosyltransferase 2-like" evidence="11">
    <location>
        <begin position="34"/>
        <end position="145"/>
    </location>
</feature>
<comment type="caution">
    <text evidence="12">The sequence shown here is derived from an EMBL/GenBank/DDBJ whole genome shotgun (WGS) entry which is preliminary data.</text>
</comment>
<comment type="cofactor">
    <cofactor evidence="2">
        <name>Mg(2+)</name>
        <dbReference type="ChEBI" id="CHEBI:18420"/>
    </cofactor>
</comment>
<dbReference type="RefSeq" id="WP_344456785.1">
    <property type="nucleotide sequence ID" value="NZ_BAAATZ010000034.1"/>
</dbReference>
<evidence type="ECO:0000256" key="2">
    <source>
        <dbReference type="ARBA" id="ARBA00001946"/>
    </source>
</evidence>
<comment type="cofactor">
    <cofactor evidence="1">
        <name>Mn(2+)</name>
        <dbReference type="ChEBI" id="CHEBI:29035"/>
    </cofactor>
</comment>
<evidence type="ECO:0000256" key="4">
    <source>
        <dbReference type="ARBA" id="ARBA00022676"/>
    </source>
</evidence>
<dbReference type="Proteomes" id="UP001501842">
    <property type="component" value="Unassembled WGS sequence"/>
</dbReference>
<evidence type="ECO:0000256" key="7">
    <source>
        <dbReference type="ARBA" id="ARBA00039022"/>
    </source>
</evidence>
<dbReference type="InterPro" id="IPR001173">
    <property type="entry name" value="Glyco_trans_2-like"/>
</dbReference>
<proteinExistence type="inferred from homology"/>
<comment type="similarity">
    <text evidence="3">Belongs to the glycosyltransferase 2 family.</text>
</comment>
<organism evidence="12 13">
    <name type="scientific">Actinocorallia aurantiaca</name>
    <dbReference type="NCBI Taxonomy" id="46204"/>
    <lineage>
        <taxon>Bacteria</taxon>
        <taxon>Bacillati</taxon>
        <taxon>Actinomycetota</taxon>
        <taxon>Actinomycetes</taxon>
        <taxon>Streptosporangiales</taxon>
        <taxon>Thermomonosporaceae</taxon>
        <taxon>Actinocorallia</taxon>
    </lineage>
</organism>
<evidence type="ECO:0000256" key="1">
    <source>
        <dbReference type="ARBA" id="ARBA00001936"/>
    </source>
</evidence>
<sequence length="321" mass="34241">MLAEAAEWLRRRSSSAADWPAELLLGLKGATRVSVVLPARDEQDTVGGIVSTIRRELVERVPLVDEIVVIDSRSVDGTAAVAAAAGAKVFAQDAILPRLPCLSGKGEALWKSLAVTSGDIVVFVDADLVNFSSSFVTGLLGPLLACPDVSYVKACYDRPYNGAEAAFAGGGRVTELVARPLLNMHWPLLAGVVQPLGGEYAGRRSLLERLPFMTGYGVELGLLLDALEAAGLDGLAQVDLGVREHSHQSTEALAAMASQIMQTAWSRLDRHGLMMPLSSPSPELTQFQRGSSGYLPLDRETAVGERPPMVEIPEYALTLRP</sequence>
<dbReference type="EC" id="2.4.1.266" evidence="7"/>
<dbReference type="InterPro" id="IPR050256">
    <property type="entry name" value="Glycosyltransferase_2"/>
</dbReference>
<keyword evidence="4" id="KW-0328">Glycosyltransferase</keyword>
<dbReference type="Pfam" id="PF00535">
    <property type="entry name" value="Glycos_transf_2"/>
    <property type="match status" value="1"/>
</dbReference>
<dbReference type="SUPFAM" id="SSF53448">
    <property type="entry name" value="Nucleotide-diphospho-sugar transferases"/>
    <property type="match status" value="1"/>
</dbReference>
<reference evidence="12 13" key="1">
    <citation type="journal article" date="2019" name="Int. J. Syst. Evol. Microbiol.">
        <title>The Global Catalogue of Microorganisms (GCM) 10K type strain sequencing project: providing services to taxonomists for standard genome sequencing and annotation.</title>
        <authorList>
            <consortium name="The Broad Institute Genomics Platform"/>
            <consortium name="The Broad Institute Genome Sequencing Center for Infectious Disease"/>
            <person name="Wu L."/>
            <person name="Ma J."/>
        </authorList>
    </citation>
    <scope>NUCLEOTIDE SEQUENCE [LARGE SCALE GENOMIC DNA]</scope>
    <source>
        <strain evidence="12 13">JCM 8201</strain>
    </source>
</reference>
<keyword evidence="5" id="KW-0808">Transferase</keyword>
<evidence type="ECO:0000313" key="13">
    <source>
        <dbReference type="Proteomes" id="UP001501842"/>
    </source>
</evidence>
<comment type="catalytic activity">
    <reaction evidence="10">
        <text>an NDP-alpha-D-glucose + (2R)-3-phosphoglycerate = (2R)-2-O-(alpha-D-glucopyranosyl)-3-phospho-glycerate + a ribonucleoside 5'-diphosphate + H(+)</text>
        <dbReference type="Rhea" id="RHEA:47244"/>
        <dbReference type="ChEBI" id="CHEBI:15378"/>
        <dbReference type="ChEBI" id="CHEBI:57930"/>
        <dbReference type="ChEBI" id="CHEBI:58272"/>
        <dbReference type="ChEBI" id="CHEBI:62600"/>
        <dbReference type="ChEBI" id="CHEBI:76533"/>
        <dbReference type="EC" id="2.4.1.266"/>
    </reaction>
    <physiologicalReaction direction="left-to-right" evidence="10">
        <dbReference type="Rhea" id="RHEA:47245"/>
    </physiologicalReaction>
</comment>
<gene>
    <name evidence="12" type="ORF">GCM10010439_66490</name>
</gene>
<evidence type="ECO:0000256" key="6">
    <source>
        <dbReference type="ARBA" id="ARBA00022842"/>
    </source>
</evidence>
<dbReference type="PANTHER" id="PTHR48090:SF10">
    <property type="entry name" value="GLUCOSYL-3-PHOSPHOGLYCERATE SYNTHASE"/>
    <property type="match status" value="1"/>
</dbReference>
<evidence type="ECO:0000256" key="8">
    <source>
        <dbReference type="ARBA" id="ARBA00040894"/>
    </source>
</evidence>
<protein>
    <recommendedName>
        <fullName evidence="8">Glucosyl-3-phosphoglycerate synthase</fullName>
        <ecNumber evidence="7">2.4.1.266</ecNumber>
    </recommendedName>
</protein>
<dbReference type="InterPro" id="IPR029044">
    <property type="entry name" value="Nucleotide-diphossugar_trans"/>
</dbReference>
<dbReference type="PANTHER" id="PTHR48090">
    <property type="entry name" value="UNDECAPRENYL-PHOSPHATE 4-DEOXY-4-FORMAMIDO-L-ARABINOSE TRANSFERASE-RELATED"/>
    <property type="match status" value="1"/>
</dbReference>
<evidence type="ECO:0000313" key="12">
    <source>
        <dbReference type="EMBL" id="GAA2737240.1"/>
    </source>
</evidence>
<dbReference type="NCBIfam" id="NF010496">
    <property type="entry name" value="PRK13915.1"/>
    <property type="match status" value="1"/>
</dbReference>
<evidence type="ECO:0000256" key="10">
    <source>
        <dbReference type="ARBA" id="ARBA00048997"/>
    </source>
</evidence>
<dbReference type="Gene3D" id="3.90.550.10">
    <property type="entry name" value="Spore Coat Polysaccharide Biosynthesis Protein SpsA, Chain A"/>
    <property type="match status" value="1"/>
</dbReference>
<evidence type="ECO:0000256" key="5">
    <source>
        <dbReference type="ARBA" id="ARBA00022679"/>
    </source>
</evidence>
<keyword evidence="13" id="KW-1185">Reference proteome</keyword>
<evidence type="ECO:0000256" key="9">
    <source>
        <dbReference type="ARBA" id="ARBA00048689"/>
    </source>
</evidence>
<dbReference type="EMBL" id="BAAATZ010000034">
    <property type="protein sequence ID" value="GAA2737240.1"/>
    <property type="molecule type" value="Genomic_DNA"/>
</dbReference>
<evidence type="ECO:0000256" key="3">
    <source>
        <dbReference type="ARBA" id="ARBA00006739"/>
    </source>
</evidence>
<evidence type="ECO:0000259" key="11">
    <source>
        <dbReference type="Pfam" id="PF00535"/>
    </source>
</evidence>